<sequence length="332" mass="37079">MTTFQPFDMERMMSKWENVVEYNLSESGVQPTTIRELVNDPAVVEELLNTELHYAQANGIIELREHIAALYPGATPDNVLVTGGCAEANFVTLQTLLTAGDEMVMMLPNYMQIWGLGHNLGFRVRAFHLQEERGWAPDLDELNDAVSERTKLIAVCNPNNPTGYILTEAEMDAIVAAAGRVGAWLLADEVYSGAERLTDTQTPSFWGRYDKVLAMNSLSKAYGLPGLRIGWVVGPADVVDEIWARHEYTTISATMLANRLAAIALSPQVRPRLIQRARDYIRRGFPILDGWLESHEGIFTLVPPQAAAIAFPRYHLDINSTELVERLNHEKS</sequence>
<feature type="domain" description="Aminotransferase class I/classII large" evidence="1">
    <location>
        <begin position="46"/>
        <end position="306"/>
    </location>
</feature>
<dbReference type="InterPro" id="IPR015421">
    <property type="entry name" value="PyrdxlP-dep_Trfase_major"/>
</dbReference>
<evidence type="ECO:0000313" key="2">
    <source>
        <dbReference type="EMBL" id="GAF71403.1"/>
    </source>
</evidence>
<evidence type="ECO:0000259" key="1">
    <source>
        <dbReference type="Pfam" id="PF00155"/>
    </source>
</evidence>
<dbReference type="CDD" id="cd00609">
    <property type="entry name" value="AAT_like"/>
    <property type="match status" value="1"/>
</dbReference>
<dbReference type="PANTHER" id="PTHR43510">
    <property type="entry name" value="AMINOTRANSFERASE FUNCTION, HYPOTHETICAL (EUROFUNG)"/>
    <property type="match status" value="1"/>
</dbReference>
<dbReference type="Gene3D" id="3.40.640.10">
    <property type="entry name" value="Type I PLP-dependent aspartate aminotransferase-like (Major domain)"/>
    <property type="match status" value="1"/>
</dbReference>
<organism evidence="2">
    <name type="scientific">marine sediment metagenome</name>
    <dbReference type="NCBI Taxonomy" id="412755"/>
    <lineage>
        <taxon>unclassified sequences</taxon>
        <taxon>metagenomes</taxon>
        <taxon>ecological metagenomes</taxon>
    </lineage>
</organism>
<dbReference type="PANTHER" id="PTHR43510:SF1">
    <property type="entry name" value="AMINOTRANSFERASE FUNCTION, HYPOTHETICAL (EUROFUNG)"/>
    <property type="match status" value="1"/>
</dbReference>
<dbReference type="InterPro" id="IPR015422">
    <property type="entry name" value="PyrdxlP-dep_Trfase_small"/>
</dbReference>
<dbReference type="GO" id="GO:0030170">
    <property type="term" value="F:pyridoxal phosphate binding"/>
    <property type="evidence" value="ECO:0007669"/>
    <property type="project" value="InterPro"/>
</dbReference>
<name>X0RRK0_9ZZZZ</name>
<accession>X0RRK0</accession>
<dbReference type="EMBL" id="BARS01002694">
    <property type="protein sequence ID" value="GAF71403.1"/>
    <property type="molecule type" value="Genomic_DNA"/>
</dbReference>
<dbReference type="GO" id="GO:0003824">
    <property type="term" value="F:catalytic activity"/>
    <property type="evidence" value="ECO:0007669"/>
    <property type="project" value="InterPro"/>
</dbReference>
<comment type="caution">
    <text evidence="2">The sequence shown here is derived from an EMBL/GenBank/DDBJ whole genome shotgun (WGS) entry which is preliminary data.</text>
</comment>
<proteinExistence type="predicted"/>
<dbReference type="Gene3D" id="3.90.1150.10">
    <property type="entry name" value="Aspartate Aminotransferase, domain 1"/>
    <property type="match status" value="1"/>
</dbReference>
<dbReference type="Pfam" id="PF00155">
    <property type="entry name" value="Aminotran_1_2"/>
    <property type="match status" value="1"/>
</dbReference>
<dbReference type="InterPro" id="IPR004839">
    <property type="entry name" value="Aminotransferase_I/II_large"/>
</dbReference>
<dbReference type="SUPFAM" id="SSF53383">
    <property type="entry name" value="PLP-dependent transferases"/>
    <property type="match status" value="1"/>
</dbReference>
<dbReference type="PROSITE" id="PS00105">
    <property type="entry name" value="AA_TRANSFER_CLASS_1"/>
    <property type="match status" value="1"/>
</dbReference>
<dbReference type="AlphaFoldDB" id="X0RRK0"/>
<feature type="non-terminal residue" evidence="2">
    <location>
        <position position="332"/>
    </location>
</feature>
<protein>
    <recommendedName>
        <fullName evidence="1">Aminotransferase class I/classII large domain-containing protein</fullName>
    </recommendedName>
</protein>
<gene>
    <name evidence="2" type="ORF">S01H1_05170</name>
</gene>
<reference evidence="2" key="1">
    <citation type="journal article" date="2014" name="Front. Microbiol.">
        <title>High frequency of phylogenetically diverse reductive dehalogenase-homologous genes in deep subseafloor sedimentary metagenomes.</title>
        <authorList>
            <person name="Kawai M."/>
            <person name="Futagami T."/>
            <person name="Toyoda A."/>
            <person name="Takaki Y."/>
            <person name="Nishi S."/>
            <person name="Hori S."/>
            <person name="Arai W."/>
            <person name="Tsubouchi T."/>
            <person name="Morono Y."/>
            <person name="Uchiyama I."/>
            <person name="Ito T."/>
            <person name="Fujiyama A."/>
            <person name="Inagaki F."/>
            <person name="Takami H."/>
        </authorList>
    </citation>
    <scope>NUCLEOTIDE SEQUENCE</scope>
    <source>
        <strain evidence="2">Expedition CK06-06</strain>
    </source>
</reference>
<dbReference type="InterPro" id="IPR004838">
    <property type="entry name" value="NHTrfase_class1_PyrdxlP-BS"/>
</dbReference>
<dbReference type="InterPro" id="IPR015424">
    <property type="entry name" value="PyrdxlP-dep_Trfase"/>
</dbReference>